<dbReference type="Pfam" id="PF08386">
    <property type="entry name" value="Abhydrolase_4"/>
    <property type="match status" value="1"/>
</dbReference>
<comment type="caution">
    <text evidence="3">The sequence shown here is derived from an EMBL/GenBank/DDBJ whole genome shotgun (WGS) entry which is preliminary data.</text>
</comment>
<dbReference type="PROSITE" id="PS51257">
    <property type="entry name" value="PROKAR_LIPOPROTEIN"/>
    <property type="match status" value="1"/>
</dbReference>
<protein>
    <submittedName>
        <fullName evidence="3">Alpha/beta hydrolase</fullName>
    </submittedName>
</protein>
<dbReference type="Pfam" id="PF00561">
    <property type="entry name" value="Abhydrolase_1"/>
    <property type="match status" value="1"/>
</dbReference>
<dbReference type="InterPro" id="IPR029058">
    <property type="entry name" value="AB_hydrolase_fold"/>
</dbReference>
<evidence type="ECO:0000259" key="2">
    <source>
        <dbReference type="Pfam" id="PF08386"/>
    </source>
</evidence>
<name>A0A6G4R2J7_9CAUL</name>
<dbReference type="Gene3D" id="3.40.50.1820">
    <property type="entry name" value="alpha/beta hydrolase"/>
    <property type="match status" value="1"/>
</dbReference>
<dbReference type="RefSeq" id="WP_165262135.1">
    <property type="nucleotide sequence ID" value="NZ_JAAKGT010000013.1"/>
</dbReference>
<reference evidence="3" key="1">
    <citation type="submission" date="2020-02" db="EMBL/GenBank/DDBJ databases">
        <authorList>
            <person name="Gao J."/>
            <person name="Sun J."/>
        </authorList>
    </citation>
    <scope>NUCLEOTIDE SEQUENCE</scope>
    <source>
        <strain evidence="3">602-2</strain>
    </source>
</reference>
<feature type="domain" description="Peptidase S33 tripeptidyl aminopeptidase-like C-terminal" evidence="2">
    <location>
        <begin position="401"/>
        <end position="484"/>
    </location>
</feature>
<dbReference type="InterPro" id="IPR013595">
    <property type="entry name" value="Pept_S33_TAP-like_C"/>
</dbReference>
<dbReference type="PANTHER" id="PTHR43798">
    <property type="entry name" value="MONOACYLGLYCEROL LIPASE"/>
    <property type="match status" value="1"/>
</dbReference>
<dbReference type="InterPro" id="IPR050266">
    <property type="entry name" value="AB_hydrolase_sf"/>
</dbReference>
<dbReference type="PANTHER" id="PTHR43798:SF27">
    <property type="entry name" value="HYDROLASE ALPHA_BETA HYDROLASE FOLD FAMILY"/>
    <property type="match status" value="1"/>
</dbReference>
<dbReference type="GO" id="GO:0016787">
    <property type="term" value="F:hydrolase activity"/>
    <property type="evidence" value="ECO:0007669"/>
    <property type="project" value="UniProtKB-KW"/>
</dbReference>
<accession>A0A6G4R2J7</accession>
<proteinExistence type="predicted"/>
<dbReference type="GO" id="GO:0016020">
    <property type="term" value="C:membrane"/>
    <property type="evidence" value="ECO:0007669"/>
    <property type="project" value="TreeGrafter"/>
</dbReference>
<sequence length="503" mass="55490">MNKNVRIRRWRTAFALVAMLFIAGCTGRRPVDQPPRPGEVRASTRYLLSGLSVVRYELGHIYVPENRARPGGRLIAVRYMRIKGTASQATPPVFMLPGGPGDSYIDAFTRSGLDWFGAARQRGDVLRFRRAGDVVVMDQRGASGASERLGFNYNPDGQPLDRPARLDDELKAAPSVVRRALARYPDHDLAGYTVVECVEDLNDLRRALGYARINLFGLSYGSQWSFAVMRLHPETVSRALLSGVEPLDNGYDMPSHVWAALMRIAVEAQADPRLAASLPPGGLRQAVDEILARLENAPVVVRLKSGEDVVLGPEDFRLSLIARPSEWPARIIDIHRGRYVAWAEEVAASRRPLAATPSALIGPLIDTSLNVSEARGRRLFNDPAVRYLGTWGFAPSMAAVSLWPTPDVGDALRLPAMSPIPVVFLHGDWDTSTPIENSREIQPYFPNSRLVVVRRGGHGAIYDLADQDPKVLDRFIDYLRTGDMTGLPAEVVLAPPKFRVPVP</sequence>
<gene>
    <name evidence="3" type="ORF">G5B46_21020</name>
</gene>
<organism evidence="3">
    <name type="scientific">Caulobacter sp. 602-2</name>
    <dbReference type="NCBI Taxonomy" id="2710887"/>
    <lineage>
        <taxon>Bacteria</taxon>
        <taxon>Pseudomonadati</taxon>
        <taxon>Pseudomonadota</taxon>
        <taxon>Alphaproteobacteria</taxon>
        <taxon>Caulobacterales</taxon>
        <taxon>Caulobacteraceae</taxon>
        <taxon>Caulobacter</taxon>
    </lineage>
</organism>
<feature type="domain" description="AB hydrolase-1" evidence="1">
    <location>
        <begin position="91"/>
        <end position="266"/>
    </location>
</feature>
<dbReference type="EMBL" id="JAAKGT010000013">
    <property type="protein sequence ID" value="NGM52100.1"/>
    <property type="molecule type" value="Genomic_DNA"/>
</dbReference>
<dbReference type="SUPFAM" id="SSF53474">
    <property type="entry name" value="alpha/beta-Hydrolases"/>
    <property type="match status" value="1"/>
</dbReference>
<evidence type="ECO:0000259" key="1">
    <source>
        <dbReference type="Pfam" id="PF00561"/>
    </source>
</evidence>
<keyword evidence="3" id="KW-0378">Hydrolase</keyword>
<evidence type="ECO:0000313" key="3">
    <source>
        <dbReference type="EMBL" id="NGM52100.1"/>
    </source>
</evidence>
<dbReference type="AlphaFoldDB" id="A0A6G4R2J7"/>
<dbReference type="InterPro" id="IPR000073">
    <property type="entry name" value="AB_hydrolase_1"/>
</dbReference>